<gene>
    <name evidence="4" type="ORF">SAMN04488557_2310</name>
</gene>
<dbReference type="PANTHER" id="PTHR30466">
    <property type="entry name" value="FLAVIN REDUCTASE"/>
    <property type="match status" value="1"/>
</dbReference>
<dbReference type="GO" id="GO:0010181">
    <property type="term" value="F:FMN binding"/>
    <property type="evidence" value="ECO:0007669"/>
    <property type="project" value="InterPro"/>
</dbReference>
<dbReference type="EMBL" id="FPCH01000002">
    <property type="protein sequence ID" value="SFV34394.1"/>
    <property type="molecule type" value="Genomic_DNA"/>
</dbReference>
<reference evidence="5" key="1">
    <citation type="submission" date="2016-10" db="EMBL/GenBank/DDBJ databases">
        <authorList>
            <person name="Varghese N."/>
            <person name="Submissions S."/>
        </authorList>
    </citation>
    <scope>NUCLEOTIDE SEQUENCE [LARGE SCALE GENOMIC DNA]</scope>
    <source>
        <strain evidence="5">DSM 1565</strain>
    </source>
</reference>
<protein>
    <submittedName>
        <fullName evidence="4">NADH-FMN oxidoreductase RutF, flavin reductase (DIM6/NTAB) family</fullName>
    </submittedName>
</protein>
<organism evidence="4 5">
    <name type="scientific">Hyphomicrobium facile</name>
    <dbReference type="NCBI Taxonomy" id="51670"/>
    <lineage>
        <taxon>Bacteria</taxon>
        <taxon>Pseudomonadati</taxon>
        <taxon>Pseudomonadota</taxon>
        <taxon>Alphaproteobacteria</taxon>
        <taxon>Hyphomicrobiales</taxon>
        <taxon>Hyphomicrobiaceae</taxon>
        <taxon>Hyphomicrobium</taxon>
    </lineage>
</organism>
<dbReference type="InterPro" id="IPR002563">
    <property type="entry name" value="Flavin_Rdtase-like_dom"/>
</dbReference>
<dbReference type="SMART" id="SM00903">
    <property type="entry name" value="Flavin_Reduct"/>
    <property type="match status" value="1"/>
</dbReference>
<keyword evidence="2" id="KW-0560">Oxidoreductase</keyword>
<dbReference type="PANTHER" id="PTHR30466:SF11">
    <property type="entry name" value="FLAVIN-DEPENDENT MONOOXYGENASE, REDUCTASE SUBUNIT HSAB"/>
    <property type="match status" value="1"/>
</dbReference>
<dbReference type="Gene3D" id="2.30.110.10">
    <property type="entry name" value="Electron Transport, Fmn-binding Protein, Chain A"/>
    <property type="match status" value="1"/>
</dbReference>
<evidence type="ECO:0000313" key="4">
    <source>
        <dbReference type="EMBL" id="SFV34394.1"/>
    </source>
</evidence>
<dbReference type="InterPro" id="IPR050268">
    <property type="entry name" value="NADH-dep_flavin_reductase"/>
</dbReference>
<sequence>MMAADDWISPDDPLDLRKALSCFATGITIITGTTEEGARFGLTASSFQPVSLTPPLVLYSVRKGAASVGLVKGSGSFCVNVLRHEHVELAKRFAAPIADRFDGVEWYRGSLGCPVLPDAIATFECRLWTTYDGGDHEIVVGEVVKMRRAPEGNPLVFFRGEFHPIVADIPRVS</sequence>
<dbReference type="InterPro" id="IPR012349">
    <property type="entry name" value="Split_barrel_FMN-bd"/>
</dbReference>
<accession>A0A1I7NIC2</accession>
<evidence type="ECO:0000256" key="2">
    <source>
        <dbReference type="ARBA" id="ARBA00023002"/>
    </source>
</evidence>
<comment type="similarity">
    <text evidence="1">Belongs to the non-flavoprotein flavin reductase family.</text>
</comment>
<dbReference type="SUPFAM" id="SSF50475">
    <property type="entry name" value="FMN-binding split barrel"/>
    <property type="match status" value="1"/>
</dbReference>
<dbReference type="Proteomes" id="UP000199423">
    <property type="component" value="Unassembled WGS sequence"/>
</dbReference>
<dbReference type="GO" id="GO:0042602">
    <property type="term" value="F:riboflavin reductase (NADPH) activity"/>
    <property type="evidence" value="ECO:0007669"/>
    <property type="project" value="TreeGrafter"/>
</dbReference>
<dbReference type="AlphaFoldDB" id="A0A1I7NIC2"/>
<feature type="domain" description="Flavin reductase like" evidence="3">
    <location>
        <begin position="20"/>
        <end position="164"/>
    </location>
</feature>
<proteinExistence type="inferred from homology"/>
<dbReference type="OrthoDB" id="9792858at2"/>
<evidence type="ECO:0000256" key="1">
    <source>
        <dbReference type="ARBA" id="ARBA00008898"/>
    </source>
</evidence>
<keyword evidence="5" id="KW-1185">Reference proteome</keyword>
<name>A0A1I7NIC2_9HYPH</name>
<dbReference type="Pfam" id="PF01613">
    <property type="entry name" value="Flavin_Reduct"/>
    <property type="match status" value="1"/>
</dbReference>
<evidence type="ECO:0000313" key="5">
    <source>
        <dbReference type="Proteomes" id="UP000199423"/>
    </source>
</evidence>
<dbReference type="RefSeq" id="WP_092867804.1">
    <property type="nucleotide sequence ID" value="NZ_FPCH01000002.1"/>
</dbReference>
<evidence type="ECO:0000259" key="3">
    <source>
        <dbReference type="SMART" id="SM00903"/>
    </source>
</evidence>
<dbReference type="STRING" id="51670.SAMN04488557_2310"/>